<organism evidence="2 3">
    <name type="scientific">Fusarium irregulare</name>
    <dbReference type="NCBI Taxonomy" id="2494466"/>
    <lineage>
        <taxon>Eukaryota</taxon>
        <taxon>Fungi</taxon>
        <taxon>Dikarya</taxon>
        <taxon>Ascomycota</taxon>
        <taxon>Pezizomycotina</taxon>
        <taxon>Sordariomycetes</taxon>
        <taxon>Hypocreomycetidae</taxon>
        <taxon>Hypocreales</taxon>
        <taxon>Nectriaceae</taxon>
        <taxon>Fusarium</taxon>
        <taxon>Fusarium incarnatum-equiseti species complex</taxon>
    </lineage>
</organism>
<evidence type="ECO:0000313" key="2">
    <source>
        <dbReference type="EMBL" id="KAJ4004841.1"/>
    </source>
</evidence>
<dbReference type="Proteomes" id="UP001152130">
    <property type="component" value="Unassembled WGS sequence"/>
</dbReference>
<name>A0A9W8PGB3_9HYPO</name>
<dbReference type="AlphaFoldDB" id="A0A9W8PGB3"/>
<reference evidence="2" key="1">
    <citation type="submission" date="2022-10" db="EMBL/GenBank/DDBJ databases">
        <title>Fusarium specimens isolated from Avocado Roots.</title>
        <authorList>
            <person name="Stajich J."/>
            <person name="Roper C."/>
            <person name="Heimlech-Rivalta G."/>
        </authorList>
    </citation>
    <scope>NUCLEOTIDE SEQUENCE</scope>
    <source>
        <strain evidence="2">CF00143</strain>
    </source>
</reference>
<feature type="domain" description="2EXR" evidence="1">
    <location>
        <begin position="6"/>
        <end position="81"/>
    </location>
</feature>
<evidence type="ECO:0000259" key="1">
    <source>
        <dbReference type="Pfam" id="PF20150"/>
    </source>
</evidence>
<keyword evidence="3" id="KW-1185">Reference proteome</keyword>
<proteinExistence type="predicted"/>
<comment type="caution">
    <text evidence="2">The sequence shown here is derived from an EMBL/GenBank/DDBJ whole genome shotgun (WGS) entry which is preliminary data.</text>
</comment>
<gene>
    <name evidence="2" type="ORF">NW766_011575</name>
</gene>
<protein>
    <recommendedName>
        <fullName evidence="1">2EXR domain-containing protein</fullName>
    </recommendedName>
</protein>
<evidence type="ECO:0000313" key="3">
    <source>
        <dbReference type="Proteomes" id="UP001152130"/>
    </source>
</evidence>
<dbReference type="Pfam" id="PF20150">
    <property type="entry name" value="2EXR"/>
    <property type="match status" value="1"/>
</dbReference>
<dbReference type="InterPro" id="IPR045518">
    <property type="entry name" value="2EXR"/>
</dbReference>
<sequence length="285" mass="33097">MSSRTFHPFPKLPYELRLLIWEASCFNGNEKTRHGLNYVDVSDTDDIKCRPADDTTTSDCLMDTGLWEACDESKAVMIKQFEERGLLSADLPICRNQGRWLRAPAHIQTPVLISGRDLFYFRIFDWYTRQLRREDRREIGTAAFDFHLDRYQGISQAKVCNLAFELDVVGWGQYSSVWRVISLALAQAFLQSRTSWGESVTVSIIDKDVHWYRDDHTVIDVIYADSNDDYTLVSWKNLCYCDQTAVGIGAHALRKYTYFSHLMEEMVKILVRRDNENGVLSHQKK</sequence>
<accession>A0A9W8PGB3</accession>
<dbReference type="EMBL" id="JAPDHF010000023">
    <property type="protein sequence ID" value="KAJ4004841.1"/>
    <property type="molecule type" value="Genomic_DNA"/>
</dbReference>